<evidence type="ECO:0000313" key="3">
    <source>
        <dbReference type="Proteomes" id="UP001430953"/>
    </source>
</evidence>
<dbReference type="Proteomes" id="UP001430953">
    <property type="component" value="Unassembled WGS sequence"/>
</dbReference>
<proteinExistence type="predicted"/>
<accession>A0AAW2H5J5</accession>
<reference evidence="2 3" key="1">
    <citation type="submission" date="2023-03" db="EMBL/GenBank/DDBJ databases">
        <title>High recombination rates correlate with genetic variation in Cardiocondyla obscurior ants.</title>
        <authorList>
            <person name="Errbii M."/>
        </authorList>
    </citation>
    <scope>NUCLEOTIDE SEQUENCE [LARGE SCALE GENOMIC DNA]</scope>
    <source>
        <strain evidence="2">Alpha-2009</strain>
        <tissue evidence="2">Whole body</tissue>
    </source>
</reference>
<name>A0AAW2H5J5_9HYME</name>
<keyword evidence="3" id="KW-1185">Reference proteome</keyword>
<protein>
    <submittedName>
        <fullName evidence="2">Uncharacterized protein</fullName>
    </submittedName>
</protein>
<gene>
    <name evidence="2" type="ORF">PUN28_001551</name>
</gene>
<keyword evidence="1" id="KW-0472">Membrane</keyword>
<dbReference type="AlphaFoldDB" id="A0AAW2H5J5"/>
<evidence type="ECO:0000313" key="2">
    <source>
        <dbReference type="EMBL" id="KAL0134846.1"/>
    </source>
</evidence>
<evidence type="ECO:0000256" key="1">
    <source>
        <dbReference type="SAM" id="Phobius"/>
    </source>
</evidence>
<dbReference type="EMBL" id="JADYXP020000001">
    <property type="protein sequence ID" value="KAL0134846.1"/>
    <property type="molecule type" value="Genomic_DNA"/>
</dbReference>
<organism evidence="2 3">
    <name type="scientific">Cardiocondyla obscurior</name>
    <dbReference type="NCBI Taxonomy" id="286306"/>
    <lineage>
        <taxon>Eukaryota</taxon>
        <taxon>Metazoa</taxon>
        <taxon>Ecdysozoa</taxon>
        <taxon>Arthropoda</taxon>
        <taxon>Hexapoda</taxon>
        <taxon>Insecta</taxon>
        <taxon>Pterygota</taxon>
        <taxon>Neoptera</taxon>
        <taxon>Endopterygota</taxon>
        <taxon>Hymenoptera</taxon>
        <taxon>Apocrita</taxon>
        <taxon>Aculeata</taxon>
        <taxon>Formicoidea</taxon>
        <taxon>Formicidae</taxon>
        <taxon>Myrmicinae</taxon>
        <taxon>Cardiocondyla</taxon>
    </lineage>
</organism>
<comment type="caution">
    <text evidence="2">The sequence shown here is derived from an EMBL/GenBank/DDBJ whole genome shotgun (WGS) entry which is preliminary data.</text>
</comment>
<keyword evidence="1" id="KW-0812">Transmembrane</keyword>
<feature type="transmembrane region" description="Helical" evidence="1">
    <location>
        <begin position="22"/>
        <end position="41"/>
    </location>
</feature>
<sequence>MHRSGHACSARRLTHTHYVLEFVPVLIITLCHSCTVFFFFVSMRKLLDYDGTYVYMQAQNGTSGALKGMENIIPRRMRRLMF</sequence>
<keyword evidence="1" id="KW-1133">Transmembrane helix</keyword>